<keyword evidence="1" id="KW-1133">Transmembrane helix</keyword>
<evidence type="ECO:0000313" key="4">
    <source>
        <dbReference type="Proteomes" id="UP000241074"/>
    </source>
</evidence>
<gene>
    <name evidence="3" type="ORF">C7S18_15180</name>
</gene>
<keyword evidence="1" id="KW-0812">Transmembrane</keyword>
<feature type="chain" id="PRO_5015115768" description="Lipopolysaccharide assembly protein A domain-containing protein" evidence="2">
    <location>
        <begin position="21"/>
        <end position="76"/>
    </location>
</feature>
<dbReference type="RefSeq" id="WP_106892368.1">
    <property type="nucleotide sequence ID" value="NZ_CP027860.1"/>
</dbReference>
<evidence type="ECO:0000256" key="2">
    <source>
        <dbReference type="SAM" id="SignalP"/>
    </source>
</evidence>
<evidence type="ECO:0000256" key="1">
    <source>
        <dbReference type="SAM" id="Phobius"/>
    </source>
</evidence>
<evidence type="ECO:0008006" key="5">
    <source>
        <dbReference type="Google" id="ProtNLM"/>
    </source>
</evidence>
<feature type="transmembrane region" description="Helical" evidence="1">
    <location>
        <begin position="30"/>
        <end position="53"/>
    </location>
</feature>
<keyword evidence="1" id="KW-0472">Membrane</keyword>
<keyword evidence="2" id="KW-0732">Signal</keyword>
<dbReference type="OrthoDB" id="9999805at2"/>
<protein>
    <recommendedName>
        <fullName evidence="5">Lipopolysaccharide assembly protein A domain-containing protein</fullName>
    </recommendedName>
</protein>
<feature type="signal peptide" evidence="2">
    <location>
        <begin position="1"/>
        <end position="20"/>
    </location>
</feature>
<dbReference type="EMBL" id="CP027860">
    <property type="protein sequence ID" value="AVP98447.1"/>
    <property type="molecule type" value="Genomic_DNA"/>
</dbReference>
<proteinExistence type="predicted"/>
<name>A0A2P1PUC8_9GAMM</name>
<dbReference type="Proteomes" id="UP000241074">
    <property type="component" value="Chromosome"/>
</dbReference>
<sequence>MMKRWLLLVLLLIVAMSAKAYNGPGSGVSFIAALWSLVIGFFVVLSAILLWPIRVMLKRRKAKQQAADNKIESKPE</sequence>
<organism evidence="3 4">
    <name type="scientific">Ahniella affigens</name>
    <dbReference type="NCBI Taxonomy" id="2021234"/>
    <lineage>
        <taxon>Bacteria</taxon>
        <taxon>Pseudomonadati</taxon>
        <taxon>Pseudomonadota</taxon>
        <taxon>Gammaproteobacteria</taxon>
        <taxon>Lysobacterales</taxon>
        <taxon>Rhodanobacteraceae</taxon>
        <taxon>Ahniella</taxon>
    </lineage>
</organism>
<reference evidence="3 4" key="1">
    <citation type="submission" date="2018-03" db="EMBL/GenBank/DDBJ databases">
        <title>Ahniella affigens gen. nov., sp. nov., a gammaproteobacterium isolated from sandy soil near a stream.</title>
        <authorList>
            <person name="Ko Y."/>
            <person name="Kim J.-H."/>
        </authorList>
    </citation>
    <scope>NUCLEOTIDE SEQUENCE [LARGE SCALE GENOMIC DNA]</scope>
    <source>
        <strain evidence="3 4">D13</strain>
    </source>
</reference>
<accession>A0A2P1PUC8</accession>
<evidence type="ECO:0000313" key="3">
    <source>
        <dbReference type="EMBL" id="AVP98447.1"/>
    </source>
</evidence>
<dbReference type="AlphaFoldDB" id="A0A2P1PUC8"/>
<keyword evidence="4" id="KW-1185">Reference proteome</keyword>
<reference evidence="3 4" key="2">
    <citation type="submission" date="2018-03" db="EMBL/GenBank/DDBJ databases">
        <authorList>
            <person name="Keele B.F."/>
        </authorList>
    </citation>
    <scope>NUCLEOTIDE SEQUENCE [LARGE SCALE GENOMIC DNA]</scope>
    <source>
        <strain evidence="3 4">D13</strain>
    </source>
</reference>
<dbReference type="KEGG" id="xba:C7S18_15180"/>